<evidence type="ECO:0000256" key="1">
    <source>
        <dbReference type="ARBA" id="ARBA00001946"/>
    </source>
</evidence>
<dbReference type="CDD" id="cd01949">
    <property type="entry name" value="GGDEF"/>
    <property type="match status" value="1"/>
</dbReference>
<dbReference type="InterPro" id="IPR052163">
    <property type="entry name" value="DGC-Regulatory_Protein"/>
</dbReference>
<dbReference type="Pfam" id="PF00990">
    <property type="entry name" value="GGDEF"/>
    <property type="match status" value="1"/>
</dbReference>
<dbReference type="SUPFAM" id="SSF55073">
    <property type="entry name" value="Nucleotide cyclase"/>
    <property type="match status" value="1"/>
</dbReference>
<keyword evidence="2" id="KW-0812">Transmembrane</keyword>
<dbReference type="FunFam" id="3.30.70.270:FF:000001">
    <property type="entry name" value="Diguanylate cyclase domain protein"/>
    <property type="match status" value="1"/>
</dbReference>
<dbReference type="RefSeq" id="WP_087507477.1">
    <property type="nucleotide sequence ID" value="NZ_BMDX01000026.1"/>
</dbReference>
<comment type="cofactor">
    <cofactor evidence="1">
        <name>Mg(2+)</name>
        <dbReference type="ChEBI" id="CHEBI:18420"/>
    </cofactor>
</comment>
<gene>
    <name evidence="4" type="ORF">GCM10011369_33750</name>
</gene>
<feature type="transmembrane region" description="Helical" evidence="2">
    <location>
        <begin position="86"/>
        <end position="115"/>
    </location>
</feature>
<dbReference type="EMBL" id="BMDX01000026">
    <property type="protein sequence ID" value="GGA88863.1"/>
    <property type="molecule type" value="Genomic_DNA"/>
</dbReference>
<feature type="transmembrane region" description="Helical" evidence="2">
    <location>
        <begin position="31"/>
        <end position="48"/>
    </location>
</feature>
<feature type="transmembrane region" description="Helical" evidence="2">
    <location>
        <begin position="127"/>
        <end position="147"/>
    </location>
</feature>
<protein>
    <recommendedName>
        <fullName evidence="3">GGDEF domain-containing protein</fullName>
    </recommendedName>
</protein>
<keyword evidence="2" id="KW-0472">Membrane</keyword>
<evidence type="ECO:0000313" key="5">
    <source>
        <dbReference type="Proteomes" id="UP000619743"/>
    </source>
</evidence>
<dbReference type="InterPro" id="IPR000160">
    <property type="entry name" value="GGDEF_dom"/>
</dbReference>
<dbReference type="PROSITE" id="PS50887">
    <property type="entry name" value="GGDEF"/>
    <property type="match status" value="1"/>
</dbReference>
<dbReference type="GO" id="GO:0003824">
    <property type="term" value="F:catalytic activity"/>
    <property type="evidence" value="ECO:0007669"/>
    <property type="project" value="UniProtKB-ARBA"/>
</dbReference>
<organism evidence="4 5">
    <name type="scientific">Neiella marina</name>
    <dbReference type="NCBI Taxonomy" id="508461"/>
    <lineage>
        <taxon>Bacteria</taxon>
        <taxon>Pseudomonadati</taxon>
        <taxon>Pseudomonadota</taxon>
        <taxon>Gammaproteobacteria</taxon>
        <taxon>Alteromonadales</taxon>
        <taxon>Echinimonadaceae</taxon>
        <taxon>Neiella</taxon>
    </lineage>
</organism>
<keyword evidence="5" id="KW-1185">Reference proteome</keyword>
<feature type="transmembrane region" description="Helical" evidence="2">
    <location>
        <begin position="55"/>
        <end position="74"/>
    </location>
</feature>
<comment type="caution">
    <text evidence="4">The sequence shown here is derived from an EMBL/GenBank/DDBJ whole genome shotgun (WGS) entry which is preliminary data.</text>
</comment>
<evidence type="ECO:0000256" key="2">
    <source>
        <dbReference type="SAM" id="Phobius"/>
    </source>
</evidence>
<sequence>MRSFFRNAFQANQPECCDLFGSLKKSLINDVWIALIILAPFGTFAGVCRALQTGVTYTLVIQSLLIVAIVGFFFVRNNFTVPTQAIVAIACLFAIGTPALFQFGFYSASFLWFFFATLIVAYCFPKHLVYSVLATSAMVLFAGYLFVSGRQTLPVDANVLIHQLEGWGAAIFAILLFGMLMIKAISAYNARFHALNIKLAEQKQQIEKLANHDQLTGLPNKRLAIDRLKTAIELAKREQHKVALLYIDLDDFKPVNDRLGHDAGDWVLKTVAQRLSTTIRKSDSVCRVGGDEFIAILPAIKSAAVMQQVCEKLIAAVAEDIEFNGHRIHIGVSIGVSIYPTMSDCEATLQQIADQAMYHAKQRGKNQFAFAQDVAFA</sequence>
<keyword evidence="2" id="KW-1133">Transmembrane helix</keyword>
<reference evidence="5" key="1">
    <citation type="journal article" date="2019" name="Int. J. Syst. Evol. Microbiol.">
        <title>The Global Catalogue of Microorganisms (GCM) 10K type strain sequencing project: providing services to taxonomists for standard genome sequencing and annotation.</title>
        <authorList>
            <consortium name="The Broad Institute Genomics Platform"/>
            <consortium name="The Broad Institute Genome Sequencing Center for Infectious Disease"/>
            <person name="Wu L."/>
            <person name="Ma J."/>
        </authorList>
    </citation>
    <scope>NUCLEOTIDE SEQUENCE [LARGE SCALE GENOMIC DNA]</scope>
    <source>
        <strain evidence="5">CGMCC 1.10130</strain>
    </source>
</reference>
<dbReference type="PANTHER" id="PTHR46663">
    <property type="entry name" value="DIGUANYLATE CYCLASE DGCT-RELATED"/>
    <property type="match status" value="1"/>
</dbReference>
<dbReference type="Proteomes" id="UP000619743">
    <property type="component" value="Unassembled WGS sequence"/>
</dbReference>
<feature type="domain" description="GGDEF" evidence="3">
    <location>
        <begin position="240"/>
        <end position="373"/>
    </location>
</feature>
<evidence type="ECO:0000313" key="4">
    <source>
        <dbReference type="EMBL" id="GGA88863.1"/>
    </source>
</evidence>
<dbReference type="SMART" id="SM00267">
    <property type="entry name" value="GGDEF"/>
    <property type="match status" value="1"/>
</dbReference>
<accession>A0A8J2XPQ5</accession>
<dbReference type="OrthoDB" id="9812260at2"/>
<feature type="transmembrane region" description="Helical" evidence="2">
    <location>
        <begin position="167"/>
        <end position="188"/>
    </location>
</feature>
<dbReference type="NCBIfam" id="TIGR00254">
    <property type="entry name" value="GGDEF"/>
    <property type="match status" value="1"/>
</dbReference>
<dbReference type="PANTHER" id="PTHR46663:SF2">
    <property type="entry name" value="GGDEF DOMAIN-CONTAINING PROTEIN"/>
    <property type="match status" value="1"/>
</dbReference>
<evidence type="ECO:0000259" key="3">
    <source>
        <dbReference type="PROSITE" id="PS50887"/>
    </source>
</evidence>
<proteinExistence type="predicted"/>
<dbReference type="InterPro" id="IPR029787">
    <property type="entry name" value="Nucleotide_cyclase"/>
</dbReference>
<dbReference type="AlphaFoldDB" id="A0A8J2XPQ5"/>
<name>A0A8J2XPQ5_9GAMM</name>
<dbReference type="InterPro" id="IPR043128">
    <property type="entry name" value="Rev_trsase/Diguanyl_cyclase"/>
</dbReference>
<dbReference type="Gene3D" id="3.30.70.270">
    <property type="match status" value="1"/>
</dbReference>